<reference evidence="2" key="1">
    <citation type="journal article" date="2015" name="Genome Announc.">
        <title>High-Quality Draft Genome Sequence of Desulfovibrio carbinoliphilus FW-101-2B, an Organic Acid-Oxidizing Sulfate-Reducing Bacterium Isolated from Uranium(VI)-Contaminated Groundwater.</title>
        <authorList>
            <person name="Ramsay B.D."/>
            <person name="Hwang C."/>
            <person name="Woo H.L."/>
            <person name="Carroll S.L."/>
            <person name="Lucas S."/>
            <person name="Han J."/>
            <person name="Lapidus A.L."/>
            <person name="Cheng J.F."/>
            <person name="Goodwin L.A."/>
            <person name="Pitluck S."/>
            <person name="Peters L."/>
            <person name="Chertkov O."/>
            <person name="Held B."/>
            <person name="Detter J.C."/>
            <person name="Han C.S."/>
            <person name="Tapia R."/>
            <person name="Land M.L."/>
            <person name="Hauser L.J."/>
            <person name="Kyrpides N.C."/>
            <person name="Ivanova N.N."/>
            <person name="Mikhailova N."/>
            <person name="Pagani I."/>
            <person name="Woyke T."/>
            <person name="Arkin A.P."/>
            <person name="Dehal P."/>
            <person name="Chivian D."/>
            <person name="Criddle C.S."/>
            <person name="Wu W."/>
            <person name="Chakraborty R."/>
            <person name="Hazen T.C."/>
            <person name="Fields M.W."/>
        </authorList>
    </citation>
    <scope>NUCLEOTIDE SEQUENCE [LARGE SCALE GENOMIC DNA]</scope>
    <source>
        <strain evidence="2">FW-101-2B</strain>
    </source>
</reference>
<evidence type="ECO:0008006" key="3">
    <source>
        <dbReference type="Google" id="ProtNLM"/>
    </source>
</evidence>
<sequence length="223" mass="24447">MRRAVPGSLVLAVVLGAMSVLSGCRGGCVAASRSAEETAMLLSGRTYWFERAGETRFQAGMLVRDLFAKVSLTAFVSTDGSGRLEFVGLSDWGMRLAQASVTLDDPAPARLSPMLARIPKLGFRLSRALGRVFLVWPRPEDVHAPRRTGYFADPKTQEREVHYAFDADTGRLTGKRGRDDRGTWCVVMRYDATSSPQTAPEAIVYQGDGLEILFKLKELSGNE</sequence>
<proteinExistence type="predicted"/>
<gene>
    <name evidence="1" type="ORF">DFW101_2837</name>
</gene>
<dbReference type="AlphaFoldDB" id="G7QBH7"/>
<organism evidence="1 2">
    <name type="scientific">Solidesulfovibrio carbinoliphilus subsp. oakridgensis</name>
    <dbReference type="NCBI Taxonomy" id="694327"/>
    <lineage>
        <taxon>Bacteria</taxon>
        <taxon>Pseudomonadati</taxon>
        <taxon>Thermodesulfobacteriota</taxon>
        <taxon>Desulfovibrionia</taxon>
        <taxon>Desulfovibrionales</taxon>
        <taxon>Desulfovibrionaceae</taxon>
        <taxon>Solidesulfovibrio</taxon>
    </lineage>
</organism>
<dbReference type="PROSITE" id="PS51257">
    <property type="entry name" value="PROKAR_LIPOPROTEIN"/>
    <property type="match status" value="1"/>
</dbReference>
<dbReference type="HOGENOM" id="CLU_1238589_0_0_7"/>
<dbReference type="Proteomes" id="UP000004662">
    <property type="component" value="Chromosome"/>
</dbReference>
<name>G7QBH7_9BACT</name>
<evidence type="ECO:0000313" key="2">
    <source>
        <dbReference type="Proteomes" id="UP000004662"/>
    </source>
</evidence>
<keyword evidence="2" id="KW-1185">Reference proteome</keyword>
<accession>G7QBH7</accession>
<protein>
    <recommendedName>
        <fullName evidence="3">Lipoprotein</fullName>
    </recommendedName>
</protein>
<dbReference type="EMBL" id="CM001368">
    <property type="protein sequence ID" value="EHJ48840.1"/>
    <property type="molecule type" value="Genomic_DNA"/>
</dbReference>
<evidence type="ECO:0000313" key="1">
    <source>
        <dbReference type="EMBL" id="EHJ48840.1"/>
    </source>
</evidence>
<dbReference type="STRING" id="694327.DFW101_2837"/>